<dbReference type="Pfam" id="PF00200">
    <property type="entry name" value="Disintegrin"/>
    <property type="match status" value="1"/>
</dbReference>
<dbReference type="GO" id="GO:0004222">
    <property type="term" value="F:metalloendopeptidase activity"/>
    <property type="evidence" value="ECO:0000318"/>
    <property type="project" value="GO_Central"/>
</dbReference>
<evidence type="ECO:0000256" key="2">
    <source>
        <dbReference type="PROSITE-ProRule" id="PRU00276"/>
    </source>
</evidence>
<gene>
    <name evidence="3" type="primary">WBGene00092388</name>
</gene>
<dbReference type="SUPFAM" id="SSF57552">
    <property type="entry name" value="Blood coagulation inhibitor (disintegrin)"/>
    <property type="match status" value="1"/>
</dbReference>
<dbReference type="Pfam" id="PF08516">
    <property type="entry name" value="ADAM_CR"/>
    <property type="match status" value="1"/>
</dbReference>
<dbReference type="SUPFAM" id="SSF55486">
    <property type="entry name" value="Metalloproteases ('zincins'), catalytic domain"/>
    <property type="match status" value="2"/>
</dbReference>
<sequence>FSSMSSCPIDISHTGAILNPISLFTLLTSLTNHTHVHSLLFHNEEHEFDLNFHPSMTVFTPEEQANFTKYPTNHTHVYPLHFRNEYNEFDLDFRPSLTVFTPQELENMNQPISFCHFHAANQLGFNAWLSACNPEKMEMILHTPSSSFSLDHSDGTFHLVSSNKESCDMLRKAPVKRETPRRISDPPYIPHTLPDYYHDYSHLFSRKRFVELAFFADYSMYEKYGKDEEKVMERMRSIIHMANSYFHSLRIEVQLVFLQVYNSPDWMKLDFSGKDTLFPSFGKFLEILSGISFCHFHAANQLGFNAWLSACNPEKMEMILHTPSSSFSLDHSDGTFHLVSSNKESCDMLRKAPVKRETPRRISDPPYIPHTLPDYYHDYSHLFSRKRFVELAFFADYSMYEKYGKDEEKVMERMRSIIHMANSYFHSLRIEVQLVFLQVYNSPDWMKLDFSGKDTLFPSFGKFLEILSGVHFDHATLITQDEGDDDGTVGLAIMNLQTRRPIEGAKIKILDPGMKSIEWLLYLPTNWAIRWQLTMTEKVNFPCANAQWRAALNLRRMPTSSVAYCGNGIVDDGEDCDCGADGCVTHDCCDTQTCKFRDKAQCAAGTCCDLNTCSILPTDSRRVCRKAKTSCDHAEFCDGVSSECPEDLFLQNGDRCPDDTNSMCYNGRCGSRLLQCIEIWGNETLVAEESCYPRNEEESDENRENGDYLCGKLYCHPQSGAEPNLFGWEKDHFDENGECKSVLARYQKDYVPDYHIGMTPDGSNCGLDKHCLNRKCVPKPNIFGIDQSLN</sequence>
<keyword evidence="2" id="KW-1015">Disulfide bond</keyword>
<feature type="disulfide bond" evidence="2">
    <location>
        <begin position="578"/>
        <end position="583"/>
    </location>
</feature>
<evidence type="ECO:0000256" key="1">
    <source>
        <dbReference type="PROSITE-ProRule" id="PRU00068"/>
    </source>
</evidence>
<dbReference type="SMART" id="SM00608">
    <property type="entry name" value="ACR"/>
    <property type="match status" value="1"/>
</dbReference>
<accession>A0A8R1U5A7</accession>
<comment type="caution">
    <text evidence="2">Lacks conserved residue(s) required for the propagation of feature annotation.</text>
</comment>
<protein>
    <submittedName>
        <fullName evidence="3">Uncharacterized protein</fullName>
    </submittedName>
</protein>
<dbReference type="InterPro" id="IPR024079">
    <property type="entry name" value="MetalloPept_cat_dom_sf"/>
</dbReference>
<keyword evidence="4" id="KW-1185">Reference proteome</keyword>
<accession>A0A2A6B8B3</accession>
<dbReference type="PANTHER" id="PTHR11905">
    <property type="entry name" value="ADAM A DISINTEGRIN AND METALLOPROTEASE DOMAIN"/>
    <property type="match status" value="1"/>
</dbReference>
<feature type="disulfide bond" evidence="1">
    <location>
        <begin position="624"/>
        <end position="644"/>
    </location>
</feature>
<dbReference type="PANTHER" id="PTHR11905:SF159">
    <property type="entry name" value="ADAM METALLOPROTEASE"/>
    <property type="match status" value="1"/>
</dbReference>
<dbReference type="Gene3D" id="3.40.390.10">
    <property type="entry name" value="Collagenase (Catalytic Domain)"/>
    <property type="match status" value="2"/>
</dbReference>
<dbReference type="OrthoDB" id="5951731at2759"/>
<organism evidence="3 4">
    <name type="scientific">Pristionchus pacificus</name>
    <name type="common">Parasitic nematode worm</name>
    <dbReference type="NCBI Taxonomy" id="54126"/>
    <lineage>
        <taxon>Eukaryota</taxon>
        <taxon>Metazoa</taxon>
        <taxon>Ecdysozoa</taxon>
        <taxon>Nematoda</taxon>
        <taxon>Chromadorea</taxon>
        <taxon>Rhabditida</taxon>
        <taxon>Rhabditina</taxon>
        <taxon>Diplogasteromorpha</taxon>
        <taxon>Diplogasteroidea</taxon>
        <taxon>Neodiplogasteridae</taxon>
        <taxon>Pristionchus</taxon>
    </lineage>
</organism>
<dbReference type="PROSITE" id="PS50214">
    <property type="entry name" value="DISINTEGRIN_2"/>
    <property type="match status" value="1"/>
</dbReference>
<dbReference type="InterPro" id="IPR001590">
    <property type="entry name" value="Peptidase_M12B"/>
</dbReference>
<dbReference type="Proteomes" id="UP000005239">
    <property type="component" value="Unassembled WGS sequence"/>
</dbReference>
<dbReference type="GO" id="GO:0006509">
    <property type="term" value="P:membrane protein ectodomain proteolysis"/>
    <property type="evidence" value="ECO:0000318"/>
    <property type="project" value="GO_Central"/>
</dbReference>
<proteinExistence type="predicted"/>
<dbReference type="AlphaFoldDB" id="A0A2A6B8B3"/>
<dbReference type="Pfam" id="PF01421">
    <property type="entry name" value="Reprolysin"/>
    <property type="match status" value="2"/>
</dbReference>
<dbReference type="EnsemblMetazoa" id="PPA02834.1">
    <property type="protein sequence ID" value="PPA02834.1"/>
    <property type="gene ID" value="WBGene00092388"/>
</dbReference>
<reference evidence="4" key="1">
    <citation type="journal article" date="2008" name="Nat. Genet.">
        <title>The Pristionchus pacificus genome provides a unique perspective on nematode lifestyle and parasitism.</title>
        <authorList>
            <person name="Dieterich C."/>
            <person name="Clifton S.W."/>
            <person name="Schuster L.N."/>
            <person name="Chinwalla A."/>
            <person name="Delehaunty K."/>
            <person name="Dinkelacker I."/>
            <person name="Fulton L."/>
            <person name="Fulton R."/>
            <person name="Godfrey J."/>
            <person name="Minx P."/>
            <person name="Mitreva M."/>
            <person name="Roeseler W."/>
            <person name="Tian H."/>
            <person name="Witte H."/>
            <person name="Yang S.P."/>
            <person name="Wilson R.K."/>
            <person name="Sommer R.J."/>
        </authorList>
    </citation>
    <scope>NUCLEOTIDE SEQUENCE [LARGE SCALE GENOMIC DNA]</scope>
    <source>
        <strain evidence="4">PS312</strain>
    </source>
</reference>
<dbReference type="Gene3D" id="4.10.70.10">
    <property type="entry name" value="Disintegrin domain"/>
    <property type="match status" value="1"/>
</dbReference>
<dbReference type="PROSITE" id="PS50215">
    <property type="entry name" value="ADAM_MEPRO"/>
    <property type="match status" value="2"/>
</dbReference>
<dbReference type="SMART" id="SM00050">
    <property type="entry name" value="DISIN"/>
    <property type="match status" value="1"/>
</dbReference>
<reference evidence="3" key="2">
    <citation type="submission" date="2022-06" db="UniProtKB">
        <authorList>
            <consortium name="EnsemblMetazoa"/>
        </authorList>
    </citation>
    <scope>IDENTIFICATION</scope>
    <source>
        <strain evidence="3">PS312</strain>
    </source>
</reference>
<evidence type="ECO:0000313" key="4">
    <source>
        <dbReference type="Proteomes" id="UP000005239"/>
    </source>
</evidence>
<dbReference type="InterPro" id="IPR001762">
    <property type="entry name" value="Disintegrin_dom"/>
</dbReference>
<dbReference type="InterPro" id="IPR036436">
    <property type="entry name" value="Disintegrin_dom_sf"/>
</dbReference>
<evidence type="ECO:0000313" key="3">
    <source>
        <dbReference type="EnsemblMetazoa" id="PPA02834.1"/>
    </source>
</evidence>
<name>A0A2A6B8B3_PRIPA</name>
<dbReference type="InterPro" id="IPR006586">
    <property type="entry name" value="ADAM_Cys-rich"/>
</dbReference>